<proteinExistence type="predicted"/>
<organism evidence="1 2">
    <name type="scientific">Larkinella terrae</name>
    <dbReference type="NCBI Taxonomy" id="2025311"/>
    <lineage>
        <taxon>Bacteria</taxon>
        <taxon>Pseudomonadati</taxon>
        <taxon>Bacteroidota</taxon>
        <taxon>Cytophagia</taxon>
        <taxon>Cytophagales</taxon>
        <taxon>Spirosomataceae</taxon>
        <taxon>Larkinella</taxon>
    </lineage>
</organism>
<accession>A0A7K0EKH8</accession>
<comment type="caution">
    <text evidence="1">The sequence shown here is derived from an EMBL/GenBank/DDBJ whole genome shotgun (WGS) entry which is preliminary data.</text>
</comment>
<dbReference type="Proteomes" id="UP000441754">
    <property type="component" value="Unassembled WGS sequence"/>
</dbReference>
<dbReference type="EMBL" id="WJXZ01000007">
    <property type="protein sequence ID" value="MRS62317.1"/>
    <property type="molecule type" value="Genomic_DNA"/>
</dbReference>
<keyword evidence="2" id="KW-1185">Reference proteome</keyword>
<dbReference type="OrthoDB" id="950069at2"/>
<evidence type="ECO:0000313" key="1">
    <source>
        <dbReference type="EMBL" id="MRS62317.1"/>
    </source>
</evidence>
<name>A0A7K0EKH8_9BACT</name>
<sequence length="162" mass="18669">MQPVPQYRTVLNWIQPSAAERFEIYSELGMPQAVLTITRPDYALIESRFGIYQIQRPTQLPAITVTDLSGSTVATIRTNWWGRYSVTFDGSDELRFRSSSVLRNRWLWRNSNGEVRAVVQRSRIFFSPEWPIREVLSALLAGLTIYLIVTKSSLFQRLMVPG</sequence>
<protein>
    <submittedName>
        <fullName evidence="1">Uncharacterized protein</fullName>
    </submittedName>
</protein>
<gene>
    <name evidence="1" type="ORF">GJJ30_13535</name>
</gene>
<evidence type="ECO:0000313" key="2">
    <source>
        <dbReference type="Proteomes" id="UP000441754"/>
    </source>
</evidence>
<dbReference type="RefSeq" id="WP_154175699.1">
    <property type="nucleotide sequence ID" value="NZ_WJXZ01000007.1"/>
</dbReference>
<reference evidence="1 2" key="1">
    <citation type="journal article" date="2018" name="Antonie Van Leeuwenhoek">
        <title>Larkinella terrae sp. nov., isolated from soil on Jeju Island, South Korea.</title>
        <authorList>
            <person name="Ten L.N."/>
            <person name="Jeon J."/>
            <person name="Park S.J."/>
            <person name="Park S."/>
            <person name="Lee S.Y."/>
            <person name="Kim M.K."/>
            <person name="Jung H.Y."/>
        </authorList>
    </citation>
    <scope>NUCLEOTIDE SEQUENCE [LARGE SCALE GENOMIC DNA]</scope>
    <source>
        <strain evidence="1 2">KCTC 52001</strain>
    </source>
</reference>
<dbReference type="AlphaFoldDB" id="A0A7K0EKH8"/>